<dbReference type="GO" id="GO:0008270">
    <property type="term" value="F:zinc ion binding"/>
    <property type="evidence" value="ECO:0007669"/>
    <property type="project" value="UniProtKB-KW"/>
</dbReference>
<dbReference type="InterPro" id="IPR017907">
    <property type="entry name" value="Znf_RING_CS"/>
</dbReference>
<sequence>MDFASDMNSDDIIGDEQELREYYRHDSEESDSTNSEFPDDVLGGQTEGEHGASLTSPSPPNPQRYPYPVMGWFGITNDGEYADDTYDRISYRKFKETQRPELPPMRTLPVYSEHTATESNEQPEPLPSLASLGFMPSRPEPAAPQAPANQLEPDEEGEDDEEEEPVTGQKRKQTQSRFQEPCSICLDKPDPAVYLKPCGHVFCEGCALASVRLSTRCPVCRHHVSYKGVCVLQFRVGPLSATAEDASSSGSNSQGVD</sequence>
<comment type="caution">
    <text evidence="7">The sequence shown here is derived from an EMBL/GenBank/DDBJ whole genome shotgun (WGS) entry which is preliminary data.</text>
</comment>
<dbReference type="InterPro" id="IPR001841">
    <property type="entry name" value="Znf_RING"/>
</dbReference>
<dbReference type="RefSeq" id="XP_040742170.1">
    <property type="nucleotide sequence ID" value="XM_040891422.1"/>
</dbReference>
<feature type="compositionally biased region" description="Basic and acidic residues" evidence="5">
    <location>
        <begin position="17"/>
        <end position="27"/>
    </location>
</feature>
<dbReference type="Proteomes" id="UP000193922">
    <property type="component" value="Unassembled WGS sequence"/>
</dbReference>
<proteinExistence type="predicted"/>
<dbReference type="GO" id="GO:0032183">
    <property type="term" value="F:SUMO binding"/>
    <property type="evidence" value="ECO:0007669"/>
    <property type="project" value="TreeGrafter"/>
</dbReference>
<dbReference type="PROSITE" id="PS00518">
    <property type="entry name" value="ZF_RING_1"/>
    <property type="match status" value="1"/>
</dbReference>
<dbReference type="PANTHER" id="PTHR47094:SF1">
    <property type="entry name" value="RING-TYPE E3 UBIQUITIN TRANSFERASE"/>
    <property type="match status" value="1"/>
</dbReference>
<dbReference type="InterPro" id="IPR013083">
    <property type="entry name" value="Znf_RING/FYVE/PHD"/>
</dbReference>
<name>A0A1Y1W562_9FUNG</name>
<feature type="compositionally biased region" description="Acidic residues" evidence="5">
    <location>
        <begin position="152"/>
        <end position="165"/>
    </location>
</feature>
<feature type="region of interest" description="Disordered" evidence="5">
    <location>
        <begin position="113"/>
        <end position="174"/>
    </location>
</feature>
<dbReference type="STRING" id="61395.A0A1Y1W562"/>
<evidence type="ECO:0000313" key="8">
    <source>
        <dbReference type="Proteomes" id="UP000193922"/>
    </source>
</evidence>
<dbReference type="EMBL" id="MCFD01000010">
    <property type="protein sequence ID" value="ORX68356.1"/>
    <property type="molecule type" value="Genomic_DNA"/>
</dbReference>
<evidence type="ECO:0000256" key="5">
    <source>
        <dbReference type="SAM" id="MobiDB-lite"/>
    </source>
</evidence>
<accession>A0A1Y1W562</accession>
<organism evidence="7 8">
    <name type="scientific">Linderina pennispora</name>
    <dbReference type="NCBI Taxonomy" id="61395"/>
    <lineage>
        <taxon>Eukaryota</taxon>
        <taxon>Fungi</taxon>
        <taxon>Fungi incertae sedis</taxon>
        <taxon>Zoopagomycota</taxon>
        <taxon>Kickxellomycotina</taxon>
        <taxon>Kickxellomycetes</taxon>
        <taxon>Kickxellales</taxon>
        <taxon>Kickxellaceae</taxon>
        <taxon>Linderina</taxon>
    </lineage>
</organism>
<dbReference type="AlphaFoldDB" id="A0A1Y1W562"/>
<dbReference type="PANTHER" id="PTHR47094">
    <property type="entry name" value="ELFLESS, ISOFORM B"/>
    <property type="match status" value="1"/>
</dbReference>
<dbReference type="Pfam" id="PF13923">
    <property type="entry name" value="zf-C3HC4_2"/>
    <property type="match status" value="1"/>
</dbReference>
<protein>
    <recommendedName>
        <fullName evidence="6">RING-type domain-containing protein</fullName>
    </recommendedName>
</protein>
<evidence type="ECO:0000256" key="3">
    <source>
        <dbReference type="ARBA" id="ARBA00022833"/>
    </source>
</evidence>
<dbReference type="GO" id="GO:0061630">
    <property type="term" value="F:ubiquitin protein ligase activity"/>
    <property type="evidence" value="ECO:0007669"/>
    <property type="project" value="InterPro"/>
</dbReference>
<dbReference type="PROSITE" id="PS50089">
    <property type="entry name" value="ZF_RING_2"/>
    <property type="match status" value="1"/>
</dbReference>
<evidence type="ECO:0000256" key="1">
    <source>
        <dbReference type="ARBA" id="ARBA00022723"/>
    </source>
</evidence>
<dbReference type="SMART" id="SM00184">
    <property type="entry name" value="RING"/>
    <property type="match status" value="1"/>
</dbReference>
<dbReference type="Gene3D" id="3.30.40.10">
    <property type="entry name" value="Zinc/RING finger domain, C3HC4 (zinc finger)"/>
    <property type="match status" value="1"/>
</dbReference>
<dbReference type="SUPFAM" id="SSF57850">
    <property type="entry name" value="RING/U-box"/>
    <property type="match status" value="1"/>
</dbReference>
<dbReference type="OrthoDB" id="6270329at2759"/>
<evidence type="ECO:0000256" key="4">
    <source>
        <dbReference type="PROSITE-ProRule" id="PRU00175"/>
    </source>
</evidence>
<evidence type="ECO:0000259" key="6">
    <source>
        <dbReference type="PROSITE" id="PS50089"/>
    </source>
</evidence>
<dbReference type="GO" id="GO:0140082">
    <property type="term" value="F:SUMO-ubiquitin ligase activity"/>
    <property type="evidence" value="ECO:0007669"/>
    <property type="project" value="TreeGrafter"/>
</dbReference>
<feature type="domain" description="RING-type" evidence="6">
    <location>
        <begin position="182"/>
        <end position="221"/>
    </location>
</feature>
<feature type="region of interest" description="Disordered" evidence="5">
    <location>
        <begin position="1"/>
        <end position="71"/>
    </location>
</feature>
<keyword evidence="8" id="KW-1185">Reference proteome</keyword>
<keyword evidence="2 4" id="KW-0863">Zinc-finger</keyword>
<evidence type="ECO:0000313" key="7">
    <source>
        <dbReference type="EMBL" id="ORX68356.1"/>
    </source>
</evidence>
<keyword evidence="3" id="KW-0862">Zinc</keyword>
<dbReference type="InterPro" id="IPR049627">
    <property type="entry name" value="SLX8"/>
</dbReference>
<keyword evidence="1" id="KW-0479">Metal-binding</keyword>
<dbReference type="GO" id="GO:0033768">
    <property type="term" value="C:SUMO-targeted ubiquitin ligase complex"/>
    <property type="evidence" value="ECO:0007669"/>
    <property type="project" value="TreeGrafter"/>
</dbReference>
<evidence type="ECO:0000256" key="2">
    <source>
        <dbReference type="ARBA" id="ARBA00022771"/>
    </source>
</evidence>
<gene>
    <name evidence="7" type="ORF">DL89DRAFT_323890</name>
</gene>
<dbReference type="GO" id="GO:0006511">
    <property type="term" value="P:ubiquitin-dependent protein catabolic process"/>
    <property type="evidence" value="ECO:0007669"/>
    <property type="project" value="TreeGrafter"/>
</dbReference>
<dbReference type="GeneID" id="63808070"/>
<reference evidence="7 8" key="1">
    <citation type="submission" date="2016-07" db="EMBL/GenBank/DDBJ databases">
        <title>Pervasive Adenine N6-methylation of Active Genes in Fungi.</title>
        <authorList>
            <consortium name="DOE Joint Genome Institute"/>
            <person name="Mondo S.J."/>
            <person name="Dannebaum R.O."/>
            <person name="Kuo R.C."/>
            <person name="Labutti K."/>
            <person name="Haridas S."/>
            <person name="Kuo A."/>
            <person name="Salamov A."/>
            <person name="Ahrendt S.R."/>
            <person name="Lipzen A."/>
            <person name="Sullivan W."/>
            <person name="Andreopoulos W.B."/>
            <person name="Clum A."/>
            <person name="Lindquist E."/>
            <person name="Daum C."/>
            <person name="Ramamoorthy G.K."/>
            <person name="Gryganskyi A."/>
            <person name="Culley D."/>
            <person name="Magnuson J.K."/>
            <person name="James T.Y."/>
            <person name="O'Malley M.A."/>
            <person name="Stajich J.E."/>
            <person name="Spatafora J.W."/>
            <person name="Visel A."/>
            <person name="Grigoriev I.V."/>
        </authorList>
    </citation>
    <scope>NUCLEOTIDE SEQUENCE [LARGE SCALE GENOMIC DNA]</scope>
    <source>
        <strain evidence="7 8">ATCC 12442</strain>
    </source>
</reference>